<dbReference type="InterPro" id="IPR011333">
    <property type="entry name" value="SKP1/BTB/POZ_sf"/>
</dbReference>
<feature type="domain" description="BTB" evidence="5">
    <location>
        <begin position="357"/>
        <end position="415"/>
    </location>
</feature>
<dbReference type="InterPro" id="IPR044515">
    <property type="entry name" value="ABTB1"/>
</dbReference>
<dbReference type="SUPFAM" id="SSF48403">
    <property type="entry name" value="Ankyrin repeat"/>
    <property type="match status" value="1"/>
</dbReference>
<dbReference type="InterPro" id="IPR000210">
    <property type="entry name" value="BTB/POZ_dom"/>
</dbReference>
<evidence type="ECO:0000256" key="4">
    <source>
        <dbReference type="SAM" id="MobiDB-lite"/>
    </source>
</evidence>
<dbReference type="Gene3D" id="1.25.40.20">
    <property type="entry name" value="Ankyrin repeat-containing domain"/>
    <property type="match status" value="1"/>
</dbReference>
<dbReference type="OrthoDB" id="684045at2759"/>
<dbReference type="SMART" id="SM00225">
    <property type="entry name" value="BTB"/>
    <property type="match status" value="2"/>
</dbReference>
<dbReference type="CDD" id="cd18497">
    <property type="entry name" value="BACK_ABTB1_BPOZ"/>
    <property type="match status" value="1"/>
</dbReference>
<gene>
    <name evidence="6" type="ORF">K402DRAFT_350925</name>
</gene>
<protein>
    <recommendedName>
        <fullName evidence="5">BTB domain-containing protein</fullName>
    </recommendedName>
</protein>
<feature type="repeat" description="ANK" evidence="3">
    <location>
        <begin position="68"/>
        <end position="93"/>
    </location>
</feature>
<feature type="domain" description="BTB" evidence="5">
    <location>
        <begin position="149"/>
        <end position="216"/>
    </location>
</feature>
<dbReference type="PROSITE" id="PS50088">
    <property type="entry name" value="ANK_REPEAT"/>
    <property type="match status" value="1"/>
</dbReference>
<dbReference type="PANTHER" id="PTHR46231:SF1">
    <property type="entry name" value="ANKYRIN REPEAT AND BTB_POZ DOMAIN-CONTAINING PROTEIN 1"/>
    <property type="match status" value="1"/>
</dbReference>
<dbReference type="Pfam" id="PF13637">
    <property type="entry name" value="Ank_4"/>
    <property type="match status" value="1"/>
</dbReference>
<dbReference type="PROSITE" id="PS50297">
    <property type="entry name" value="ANK_REP_REGION"/>
    <property type="match status" value="1"/>
</dbReference>
<evidence type="ECO:0000256" key="3">
    <source>
        <dbReference type="PROSITE-ProRule" id="PRU00023"/>
    </source>
</evidence>
<dbReference type="Gene3D" id="3.30.710.10">
    <property type="entry name" value="Potassium Channel Kv1.1, Chain A"/>
    <property type="match status" value="2"/>
</dbReference>
<keyword evidence="1" id="KW-0677">Repeat</keyword>
<organism evidence="6 7">
    <name type="scientific">Aulographum hederae CBS 113979</name>
    <dbReference type="NCBI Taxonomy" id="1176131"/>
    <lineage>
        <taxon>Eukaryota</taxon>
        <taxon>Fungi</taxon>
        <taxon>Dikarya</taxon>
        <taxon>Ascomycota</taxon>
        <taxon>Pezizomycotina</taxon>
        <taxon>Dothideomycetes</taxon>
        <taxon>Pleosporomycetidae</taxon>
        <taxon>Aulographales</taxon>
        <taxon>Aulographaceae</taxon>
    </lineage>
</organism>
<accession>A0A6G1H888</accession>
<evidence type="ECO:0000256" key="2">
    <source>
        <dbReference type="ARBA" id="ARBA00023043"/>
    </source>
</evidence>
<dbReference type="SUPFAM" id="SSF54695">
    <property type="entry name" value="POZ domain"/>
    <property type="match status" value="2"/>
</dbReference>
<dbReference type="FunFam" id="1.25.40.20:FF:000248">
    <property type="entry name" value="Ankyrin repeat and BTB/POZ domain protein"/>
    <property type="match status" value="1"/>
</dbReference>
<evidence type="ECO:0000259" key="5">
    <source>
        <dbReference type="PROSITE" id="PS50097"/>
    </source>
</evidence>
<dbReference type="GO" id="GO:0005737">
    <property type="term" value="C:cytoplasm"/>
    <property type="evidence" value="ECO:0007669"/>
    <property type="project" value="TreeGrafter"/>
</dbReference>
<evidence type="ECO:0000256" key="1">
    <source>
        <dbReference type="ARBA" id="ARBA00022737"/>
    </source>
</evidence>
<feature type="compositionally biased region" description="Low complexity" evidence="4">
    <location>
        <begin position="339"/>
        <end position="348"/>
    </location>
</feature>
<name>A0A6G1H888_9PEZI</name>
<dbReference type="GO" id="GO:0000151">
    <property type="term" value="C:ubiquitin ligase complex"/>
    <property type="evidence" value="ECO:0007669"/>
    <property type="project" value="TreeGrafter"/>
</dbReference>
<dbReference type="EMBL" id="ML977146">
    <property type="protein sequence ID" value="KAF1989178.1"/>
    <property type="molecule type" value="Genomic_DNA"/>
</dbReference>
<sequence length="643" mass="73223">MPGKNKAQLEAALHAESRAISAGQLKEENPLDISEEFERFCQACRRGDLRACQEWMTEGININARDRYDYTPLILASLCGHFEVVQLLLEAGALCERDTFQGERCLYNALNDRIRNLLLQYDYSKSTDPLQPLAAHVTSLLGRDLPKTTDIIIVSEDGESEWHLHKFVLAARSPYFQKKLEDAPETTTWRVPSRIPRQSFEVAIRYIYMSEVTADLGDVDEEQNILTGIHKLSRLFQIDGLFESLVDGGDRRLVRQIRTEEIDRGQRQLDEWFKKSILGNKIEVDTSKVDSIQWDRQNSIFSDCLLQADQDATDESESSSSTSSTPTSDDRTNSLPIGSFRSRSPSQTRRPRKSFLYPVHRAMLIRSEFFLTMFSSSFREAQQTEHLQIIPMDCSPAVLEVVLQHLYTEICVIPLPLAIDVLFVADHVFLEKLKQRAAVIISTLGNGSASVVEAKNPRGETEAKGEDEAIDVFEVIRAGWDTRVHRLEEFGARYLAYRLERYVDTDDFMELVKESAGRIKERQETDTVELVDDIRYYLSERFRLRFEDTNFEEMMDENAVPPTNSAKNAMKSHSATHGTAQDSNLTLPEQSDTLSQTAEETFNVNIRTLDGEVAGDEFVQDAMNYQILLGKIDTLLENLKLDA</sequence>
<dbReference type="Proteomes" id="UP000800041">
    <property type="component" value="Unassembled WGS sequence"/>
</dbReference>
<dbReference type="InterPro" id="IPR036770">
    <property type="entry name" value="Ankyrin_rpt-contain_sf"/>
</dbReference>
<evidence type="ECO:0000313" key="7">
    <source>
        <dbReference type="Proteomes" id="UP000800041"/>
    </source>
</evidence>
<dbReference type="AlphaFoldDB" id="A0A6G1H888"/>
<feature type="compositionally biased region" description="Low complexity" evidence="4">
    <location>
        <begin position="318"/>
        <end position="327"/>
    </location>
</feature>
<proteinExistence type="predicted"/>
<feature type="region of interest" description="Disordered" evidence="4">
    <location>
        <begin position="563"/>
        <end position="586"/>
    </location>
</feature>
<evidence type="ECO:0000313" key="6">
    <source>
        <dbReference type="EMBL" id="KAF1989178.1"/>
    </source>
</evidence>
<dbReference type="InterPro" id="IPR002110">
    <property type="entry name" value="Ankyrin_rpt"/>
</dbReference>
<dbReference type="Pfam" id="PF00651">
    <property type="entry name" value="BTB"/>
    <property type="match status" value="2"/>
</dbReference>
<keyword evidence="2 3" id="KW-0040">ANK repeat</keyword>
<dbReference type="SMART" id="SM00248">
    <property type="entry name" value="ANK"/>
    <property type="match status" value="2"/>
</dbReference>
<dbReference type="CDD" id="cd18186">
    <property type="entry name" value="BTB_POZ_ZBTB_KLHL-like"/>
    <property type="match status" value="1"/>
</dbReference>
<keyword evidence="7" id="KW-1185">Reference proteome</keyword>
<reference evidence="6" key="1">
    <citation type="journal article" date="2020" name="Stud. Mycol.">
        <title>101 Dothideomycetes genomes: a test case for predicting lifestyles and emergence of pathogens.</title>
        <authorList>
            <person name="Haridas S."/>
            <person name="Albert R."/>
            <person name="Binder M."/>
            <person name="Bloem J."/>
            <person name="Labutti K."/>
            <person name="Salamov A."/>
            <person name="Andreopoulos B."/>
            <person name="Baker S."/>
            <person name="Barry K."/>
            <person name="Bills G."/>
            <person name="Bluhm B."/>
            <person name="Cannon C."/>
            <person name="Castanera R."/>
            <person name="Culley D."/>
            <person name="Daum C."/>
            <person name="Ezra D."/>
            <person name="Gonzalez J."/>
            <person name="Henrissat B."/>
            <person name="Kuo A."/>
            <person name="Liang C."/>
            <person name="Lipzen A."/>
            <person name="Lutzoni F."/>
            <person name="Magnuson J."/>
            <person name="Mondo S."/>
            <person name="Nolan M."/>
            <person name="Ohm R."/>
            <person name="Pangilinan J."/>
            <person name="Park H.-J."/>
            <person name="Ramirez L."/>
            <person name="Alfaro M."/>
            <person name="Sun H."/>
            <person name="Tritt A."/>
            <person name="Yoshinaga Y."/>
            <person name="Zwiers L.-H."/>
            <person name="Turgeon B."/>
            <person name="Goodwin S."/>
            <person name="Spatafora J."/>
            <person name="Crous P."/>
            <person name="Grigoriev I."/>
        </authorList>
    </citation>
    <scope>NUCLEOTIDE SEQUENCE</scope>
    <source>
        <strain evidence="6">CBS 113979</strain>
    </source>
</reference>
<dbReference type="PROSITE" id="PS50097">
    <property type="entry name" value="BTB"/>
    <property type="match status" value="2"/>
</dbReference>
<dbReference type="PANTHER" id="PTHR46231">
    <property type="entry name" value="ANKYRIN REPEAT AND BTB/POZ DOMAIN-CONTAINING PROTEIN 1"/>
    <property type="match status" value="1"/>
</dbReference>
<feature type="region of interest" description="Disordered" evidence="4">
    <location>
        <begin position="312"/>
        <end position="351"/>
    </location>
</feature>